<reference evidence="1" key="1">
    <citation type="submission" date="2024-11" db="EMBL/GenBank/DDBJ databases">
        <title>Description of Massilia orientalis sp. nov., isolated from rhizosphere soil of Ageratina adenophora.</title>
        <authorList>
            <person name="Wang Y."/>
        </authorList>
    </citation>
    <scope>NUCLEOTIDE SEQUENCE</scope>
    <source>
        <strain evidence="1">YIM B02787</strain>
    </source>
</reference>
<gene>
    <name evidence="1" type="primary">tssF</name>
    <name evidence="1" type="ORF">QPK29_013915</name>
</gene>
<sequence>MKDLLPHYEQELSLLRQRAAEFAARFPGLASHLQIGHGASGDPHTERLIQATALLTARVNKSLEDGYSRFTESFLETLFPHYLRPFPSCAIMQASHPPEATSGPLIPRGTELHSAPIGGVKCRFRTCYDIQQLPVRLTQARFNLALNVPPSIRLPAGSGTSLAIDIEASDQQAGFTSLVGSTLRVYLDGEASVVAVARDILQGRIAMACIETASGEWKRLPSVPLAAVGFADDEALVPFSPRSHPAYRLLTEYFTFPEKFNFIDIDLANIVPHVSAECRRITLHLLLADVRADSHEAGLLTTLSANNFLLGCAPVVNLFRQNAVPILVTHERADYPLLSDAEHAWAYDIHTVDAVRMLRQDEQGSSLIDFRPFYSLRHGESLAKRGHYYVVRRDEALDAGHEYRIAFVDADFDPVSCEQATVSVELTCTNRDLPCRIEYGQPTGDLSPPTGTTNGSTTKFVRRPTMPRRFAATPALQWRLLSHLTLNFHSLVQEGLDGFREMLSLYDLVQTPSTRRQIEAIVGLAHRPTTAWIRNERGPSLAHGIEVHITVDEDAFVGSGLMLFARVIDRFLGLYVQINSFTELVVLSNQTGKELIRCQPRNGSLYLA</sequence>
<dbReference type="EMBL" id="JASNRB020000008">
    <property type="protein sequence ID" value="MFJ1468809.1"/>
    <property type="molecule type" value="Genomic_DNA"/>
</dbReference>
<evidence type="ECO:0000313" key="1">
    <source>
        <dbReference type="EMBL" id="MFJ1468809.1"/>
    </source>
</evidence>
<evidence type="ECO:0000313" key="2">
    <source>
        <dbReference type="Proteomes" id="UP001168096"/>
    </source>
</evidence>
<keyword evidence="2" id="KW-1185">Reference proteome</keyword>
<comment type="caution">
    <text evidence="1">The sequence shown here is derived from an EMBL/GenBank/DDBJ whole genome shotgun (WGS) entry which is preliminary data.</text>
</comment>
<accession>A0ACC7MBU4</accession>
<organism evidence="1 2">
    <name type="scientific">Massilia orientalis</name>
    <dbReference type="NCBI Taxonomy" id="3050128"/>
    <lineage>
        <taxon>Bacteria</taxon>
        <taxon>Pseudomonadati</taxon>
        <taxon>Pseudomonadota</taxon>
        <taxon>Betaproteobacteria</taxon>
        <taxon>Burkholderiales</taxon>
        <taxon>Oxalobacteraceae</taxon>
        <taxon>Telluria group</taxon>
        <taxon>Massilia</taxon>
    </lineage>
</organism>
<dbReference type="Proteomes" id="UP001168096">
    <property type="component" value="Unassembled WGS sequence"/>
</dbReference>
<proteinExistence type="predicted"/>
<name>A0ACC7MBU4_9BURK</name>
<protein>
    <submittedName>
        <fullName evidence="1">Type VI secretion system baseplate subunit TssF</fullName>
    </submittedName>
</protein>